<dbReference type="Proteomes" id="UP000053144">
    <property type="component" value="Chromosome 8"/>
</dbReference>
<protein>
    <submittedName>
        <fullName evidence="1">Uncharacterized protein</fullName>
    </submittedName>
</protein>
<sequence>MSVRHSVFVPNVRSLSLSTNARHSNNERSSFSLRSQRPFVISFDERSSFQQREGLDVHNLVERVKRLKSQKRRNEGVWDLGGDDLSYELNIVLYCKLLALSFCGCGSTYDDRTCTGVDGVADEVEME</sequence>
<dbReference type="EMBL" id="CM003378">
    <property type="protein sequence ID" value="KOM49905.1"/>
    <property type="molecule type" value="Genomic_DNA"/>
</dbReference>
<proteinExistence type="predicted"/>
<gene>
    <name evidence="1" type="ORF">LR48_Vigan08g073200</name>
</gene>
<organism evidence="1 2">
    <name type="scientific">Phaseolus angularis</name>
    <name type="common">Azuki bean</name>
    <name type="synonym">Vigna angularis</name>
    <dbReference type="NCBI Taxonomy" id="3914"/>
    <lineage>
        <taxon>Eukaryota</taxon>
        <taxon>Viridiplantae</taxon>
        <taxon>Streptophyta</taxon>
        <taxon>Embryophyta</taxon>
        <taxon>Tracheophyta</taxon>
        <taxon>Spermatophyta</taxon>
        <taxon>Magnoliopsida</taxon>
        <taxon>eudicotyledons</taxon>
        <taxon>Gunneridae</taxon>
        <taxon>Pentapetalae</taxon>
        <taxon>rosids</taxon>
        <taxon>fabids</taxon>
        <taxon>Fabales</taxon>
        <taxon>Fabaceae</taxon>
        <taxon>Papilionoideae</taxon>
        <taxon>50 kb inversion clade</taxon>
        <taxon>NPAAA clade</taxon>
        <taxon>indigoferoid/millettioid clade</taxon>
        <taxon>Phaseoleae</taxon>
        <taxon>Vigna</taxon>
    </lineage>
</organism>
<dbReference type="AlphaFoldDB" id="A0A0L9V4B7"/>
<name>A0A0L9V4B7_PHAAN</name>
<evidence type="ECO:0000313" key="2">
    <source>
        <dbReference type="Proteomes" id="UP000053144"/>
    </source>
</evidence>
<reference evidence="2" key="1">
    <citation type="journal article" date="2015" name="Proc. Natl. Acad. Sci. U.S.A.">
        <title>Genome sequencing of adzuki bean (Vigna angularis) provides insight into high starch and low fat accumulation and domestication.</title>
        <authorList>
            <person name="Yang K."/>
            <person name="Tian Z."/>
            <person name="Chen C."/>
            <person name="Luo L."/>
            <person name="Zhao B."/>
            <person name="Wang Z."/>
            <person name="Yu L."/>
            <person name="Li Y."/>
            <person name="Sun Y."/>
            <person name="Li W."/>
            <person name="Chen Y."/>
            <person name="Li Y."/>
            <person name="Zhang Y."/>
            <person name="Ai D."/>
            <person name="Zhao J."/>
            <person name="Shang C."/>
            <person name="Ma Y."/>
            <person name="Wu B."/>
            <person name="Wang M."/>
            <person name="Gao L."/>
            <person name="Sun D."/>
            <person name="Zhang P."/>
            <person name="Guo F."/>
            <person name="Wang W."/>
            <person name="Li Y."/>
            <person name="Wang J."/>
            <person name="Varshney R.K."/>
            <person name="Wang J."/>
            <person name="Ling H.Q."/>
            <person name="Wan P."/>
        </authorList>
    </citation>
    <scope>NUCLEOTIDE SEQUENCE</scope>
    <source>
        <strain evidence="2">cv. Jingnong 6</strain>
    </source>
</reference>
<accession>A0A0L9V4B7</accession>
<dbReference type="Gramene" id="KOM49905">
    <property type="protein sequence ID" value="KOM49905"/>
    <property type="gene ID" value="LR48_Vigan08g073200"/>
</dbReference>
<evidence type="ECO:0000313" key="1">
    <source>
        <dbReference type="EMBL" id="KOM49905.1"/>
    </source>
</evidence>